<dbReference type="PANTHER" id="PTHR31900:SF34">
    <property type="entry name" value="EMB|CAB62440.1-RELATED"/>
    <property type="match status" value="1"/>
</dbReference>
<sequence>MAEQVDMFEKLSDESIIFIIISSLPFKEAARTCILSKRWRHLWRATKTIEFNERFFVKGDVDSQANREIQRKVFVDFVIEWINHYIEPVVDNLYLTFSRPRESLTVIENCIKFALARNVKSLGFDFTDPAWHGHDLDSRPQESFDLPSYVYEHQAVESLTLFSCKFSVSGVCNLRLLRQLSLGWVGVRQSSLKVLLENCGVLESLSLKRCWGIGRIIQIEGKNLKLKTLVIDQCRFVDNYLAIFEAPKLRVFKYSGKVANFDIQLSTSILADVDLDFGYENEFSEFGDILHNLLCYLNPMTVLTVCSYLLQVIPSGEQELCTKPSLDVAHLKLKTALHDNEFWGIKYMLKSCPRLNTLTIEMSSDQSRILPDYDPPSTQSWKESFIGYKCLRNKLKVVQIKGFKGNYNELYLVDYVLYFGRVMENLNIYISKEVDVNGNGSPQVYLSRARQILQFKRTSPRLQISILI</sequence>
<evidence type="ECO:0000259" key="1">
    <source>
        <dbReference type="SMART" id="SM00579"/>
    </source>
</evidence>
<dbReference type="InterPro" id="IPR050232">
    <property type="entry name" value="FBL13/AtMIF1-like"/>
</dbReference>
<dbReference type="Gene3D" id="3.80.10.10">
    <property type="entry name" value="Ribonuclease Inhibitor"/>
    <property type="match status" value="1"/>
</dbReference>
<dbReference type="Pfam" id="PF23622">
    <property type="entry name" value="LRR_At1g61320_AtMIF1"/>
    <property type="match status" value="1"/>
</dbReference>
<dbReference type="SUPFAM" id="SSF81383">
    <property type="entry name" value="F-box domain"/>
    <property type="match status" value="1"/>
</dbReference>
<evidence type="ECO:0000313" key="3">
    <source>
        <dbReference type="Proteomes" id="UP000796880"/>
    </source>
</evidence>
<dbReference type="InterPro" id="IPR001810">
    <property type="entry name" value="F-box_dom"/>
</dbReference>
<dbReference type="Pfam" id="PF00646">
    <property type="entry name" value="F-box"/>
    <property type="match status" value="1"/>
</dbReference>
<organism evidence="2 3">
    <name type="scientific">Rhamnella rubrinervis</name>
    <dbReference type="NCBI Taxonomy" id="2594499"/>
    <lineage>
        <taxon>Eukaryota</taxon>
        <taxon>Viridiplantae</taxon>
        <taxon>Streptophyta</taxon>
        <taxon>Embryophyta</taxon>
        <taxon>Tracheophyta</taxon>
        <taxon>Spermatophyta</taxon>
        <taxon>Magnoliopsida</taxon>
        <taxon>eudicotyledons</taxon>
        <taxon>Gunneridae</taxon>
        <taxon>Pentapetalae</taxon>
        <taxon>rosids</taxon>
        <taxon>fabids</taxon>
        <taxon>Rosales</taxon>
        <taxon>Rhamnaceae</taxon>
        <taxon>rhamnoid group</taxon>
        <taxon>Rhamneae</taxon>
        <taxon>Rhamnella</taxon>
    </lineage>
</organism>
<proteinExistence type="predicted"/>
<dbReference type="InterPro" id="IPR055357">
    <property type="entry name" value="LRR_At1g61320_AtMIF1"/>
</dbReference>
<feature type="domain" description="FBD" evidence="1">
    <location>
        <begin position="389"/>
        <end position="467"/>
    </location>
</feature>
<evidence type="ECO:0000313" key="2">
    <source>
        <dbReference type="EMBL" id="KAF3453502.1"/>
    </source>
</evidence>
<protein>
    <recommendedName>
        <fullName evidence="1">FBD domain-containing protein</fullName>
    </recommendedName>
</protein>
<name>A0A8K0MPB9_9ROSA</name>
<dbReference type="Proteomes" id="UP000796880">
    <property type="component" value="Unassembled WGS sequence"/>
</dbReference>
<accession>A0A8K0MPB9</accession>
<dbReference type="SMART" id="SM00579">
    <property type="entry name" value="FBD"/>
    <property type="match status" value="1"/>
</dbReference>
<reference evidence="2" key="1">
    <citation type="submission" date="2020-03" db="EMBL/GenBank/DDBJ databases">
        <title>A high-quality chromosome-level genome assembly of a woody plant with both climbing and erect habits, Rhamnella rubrinervis.</title>
        <authorList>
            <person name="Lu Z."/>
            <person name="Yang Y."/>
            <person name="Zhu X."/>
            <person name="Sun Y."/>
        </authorList>
    </citation>
    <scope>NUCLEOTIDE SEQUENCE</scope>
    <source>
        <strain evidence="2">BYM</strain>
        <tissue evidence="2">Leaf</tissue>
    </source>
</reference>
<gene>
    <name evidence="2" type="ORF">FNV43_RR03942</name>
</gene>
<dbReference type="InterPro" id="IPR036047">
    <property type="entry name" value="F-box-like_dom_sf"/>
</dbReference>
<dbReference type="OrthoDB" id="1141262at2759"/>
<comment type="caution">
    <text evidence="2">The sequence shown here is derived from an EMBL/GenBank/DDBJ whole genome shotgun (WGS) entry which is preliminary data.</text>
</comment>
<dbReference type="AlphaFoldDB" id="A0A8K0MPB9"/>
<dbReference type="EMBL" id="VOIH02000002">
    <property type="protein sequence ID" value="KAF3453502.1"/>
    <property type="molecule type" value="Genomic_DNA"/>
</dbReference>
<keyword evidence="3" id="KW-1185">Reference proteome</keyword>
<dbReference type="InterPro" id="IPR006566">
    <property type="entry name" value="FBD"/>
</dbReference>
<dbReference type="InterPro" id="IPR032675">
    <property type="entry name" value="LRR_dom_sf"/>
</dbReference>
<dbReference type="PANTHER" id="PTHR31900">
    <property type="entry name" value="F-BOX/RNI SUPERFAMILY PROTEIN-RELATED"/>
    <property type="match status" value="1"/>
</dbReference>
<dbReference type="SUPFAM" id="SSF52047">
    <property type="entry name" value="RNI-like"/>
    <property type="match status" value="1"/>
</dbReference>